<dbReference type="SUPFAM" id="SSF55083">
    <property type="entry name" value="6-hydroxymethyl-7,8-dihydropterin pyrophosphokinase, HPPK"/>
    <property type="match status" value="1"/>
</dbReference>
<evidence type="ECO:0000313" key="10">
    <source>
        <dbReference type="EMBL" id="MFD1673630.1"/>
    </source>
</evidence>
<comment type="pathway">
    <text evidence="2">Cofactor biosynthesis; tetrahydrofolate biosynthesis; 2-amino-4-hydroxy-6-hydroxymethyl-7,8-dihydropteridine diphosphate from 7,8-dihydroneopterin triphosphate: step 4/4.</text>
</comment>
<dbReference type="NCBIfam" id="TIGR01498">
    <property type="entry name" value="folK"/>
    <property type="match status" value="1"/>
</dbReference>
<comment type="catalytic activity">
    <reaction evidence="1">
        <text>6-hydroxymethyl-7,8-dihydropterin + ATP = (7,8-dihydropterin-6-yl)methyl diphosphate + AMP + H(+)</text>
        <dbReference type="Rhea" id="RHEA:11412"/>
        <dbReference type="ChEBI" id="CHEBI:15378"/>
        <dbReference type="ChEBI" id="CHEBI:30616"/>
        <dbReference type="ChEBI" id="CHEBI:44841"/>
        <dbReference type="ChEBI" id="CHEBI:72950"/>
        <dbReference type="ChEBI" id="CHEBI:456215"/>
        <dbReference type="EC" id="2.7.6.3"/>
    </reaction>
</comment>
<dbReference type="PANTHER" id="PTHR43071:SF1">
    <property type="entry name" value="2-AMINO-4-HYDROXY-6-HYDROXYMETHYLDIHYDROPTERIDINE PYROPHOSPHOKINASE"/>
    <property type="match status" value="1"/>
</dbReference>
<dbReference type="EMBL" id="JBHUCX010000008">
    <property type="protein sequence ID" value="MFD1673630.1"/>
    <property type="molecule type" value="Genomic_DNA"/>
</dbReference>
<dbReference type="PROSITE" id="PS00794">
    <property type="entry name" value="HPPK"/>
    <property type="match status" value="1"/>
</dbReference>
<accession>A0ABW4JEQ6</accession>
<comment type="caution">
    <text evidence="10">The sequence shown here is derived from an EMBL/GenBank/DDBJ whole genome shotgun (WGS) entry which is preliminary data.</text>
</comment>
<dbReference type="EC" id="2.7.6.3" evidence="3"/>
<dbReference type="RefSeq" id="WP_377941094.1">
    <property type="nucleotide sequence ID" value="NZ_JBHUCX010000008.1"/>
</dbReference>
<dbReference type="Proteomes" id="UP001597079">
    <property type="component" value="Unassembled WGS sequence"/>
</dbReference>
<evidence type="ECO:0000256" key="8">
    <source>
        <dbReference type="ARBA" id="ARBA00022909"/>
    </source>
</evidence>
<organism evidence="10 11">
    <name type="scientific">Alicyclobacillus fodiniaquatilis</name>
    <dbReference type="NCBI Taxonomy" id="1661150"/>
    <lineage>
        <taxon>Bacteria</taxon>
        <taxon>Bacillati</taxon>
        <taxon>Bacillota</taxon>
        <taxon>Bacilli</taxon>
        <taxon>Bacillales</taxon>
        <taxon>Alicyclobacillaceae</taxon>
        <taxon>Alicyclobacillus</taxon>
    </lineage>
</organism>
<evidence type="ECO:0000256" key="6">
    <source>
        <dbReference type="ARBA" id="ARBA00022777"/>
    </source>
</evidence>
<keyword evidence="6" id="KW-0418">Kinase</keyword>
<feature type="domain" description="7,8-dihydro-6-hydroxymethylpterin-pyrophosphokinase" evidence="9">
    <location>
        <begin position="92"/>
        <end position="103"/>
    </location>
</feature>
<keyword evidence="7" id="KW-0067">ATP-binding</keyword>
<keyword evidence="4 10" id="KW-0808">Transferase</keyword>
<evidence type="ECO:0000256" key="3">
    <source>
        <dbReference type="ARBA" id="ARBA00013253"/>
    </source>
</evidence>
<dbReference type="InterPro" id="IPR000550">
    <property type="entry name" value="Hppk"/>
</dbReference>
<protein>
    <recommendedName>
        <fullName evidence="3">2-amino-4-hydroxy-6-hydroxymethyldihydropteridine diphosphokinase</fullName>
        <ecNumber evidence="3">2.7.6.3</ecNumber>
    </recommendedName>
</protein>
<gene>
    <name evidence="10" type="primary">folK</name>
    <name evidence="10" type="ORF">ACFSB2_02760</name>
</gene>
<dbReference type="GO" id="GO:0003848">
    <property type="term" value="F:2-amino-4-hydroxy-6-hydroxymethyldihydropteridine diphosphokinase activity"/>
    <property type="evidence" value="ECO:0007669"/>
    <property type="project" value="UniProtKB-EC"/>
</dbReference>
<reference evidence="11" key="1">
    <citation type="journal article" date="2019" name="Int. J. Syst. Evol. Microbiol.">
        <title>The Global Catalogue of Microorganisms (GCM) 10K type strain sequencing project: providing services to taxonomists for standard genome sequencing and annotation.</title>
        <authorList>
            <consortium name="The Broad Institute Genomics Platform"/>
            <consortium name="The Broad Institute Genome Sequencing Center for Infectious Disease"/>
            <person name="Wu L."/>
            <person name="Ma J."/>
        </authorList>
    </citation>
    <scope>NUCLEOTIDE SEQUENCE [LARGE SCALE GENOMIC DNA]</scope>
    <source>
        <strain evidence="11">CGMCC 1.12286</strain>
    </source>
</reference>
<dbReference type="Gene3D" id="3.30.70.560">
    <property type="entry name" value="7,8-Dihydro-6-hydroxymethylpterin-pyrophosphokinase HPPK"/>
    <property type="match status" value="1"/>
</dbReference>
<keyword evidence="8" id="KW-0289">Folate biosynthesis</keyword>
<name>A0ABW4JEQ6_9BACL</name>
<keyword evidence="5" id="KW-0547">Nucleotide-binding</keyword>
<proteinExistence type="predicted"/>
<evidence type="ECO:0000313" key="11">
    <source>
        <dbReference type="Proteomes" id="UP001597079"/>
    </source>
</evidence>
<evidence type="ECO:0000256" key="4">
    <source>
        <dbReference type="ARBA" id="ARBA00022679"/>
    </source>
</evidence>
<dbReference type="CDD" id="cd00483">
    <property type="entry name" value="HPPK"/>
    <property type="match status" value="1"/>
</dbReference>
<evidence type="ECO:0000256" key="1">
    <source>
        <dbReference type="ARBA" id="ARBA00000198"/>
    </source>
</evidence>
<sequence length="167" mass="18957">MEDCQATSHEVYVGIGSNVGRRIMYLGQAVAALQKLGDVKCSAVYETTPVDYVDQADFLNMVVCLKTTLSARQMLDVLHQIELSADRKRDIRFGPRTLDLDILLFDDAYICLSDLQIPHPRMWQRAFVLVPLADLVPERRGLGGKTIAVMSQCFDEKDEVRYVGRFW</sequence>
<dbReference type="InterPro" id="IPR035907">
    <property type="entry name" value="Hppk_sf"/>
</dbReference>
<evidence type="ECO:0000256" key="7">
    <source>
        <dbReference type="ARBA" id="ARBA00022840"/>
    </source>
</evidence>
<dbReference type="PANTHER" id="PTHR43071">
    <property type="entry name" value="2-AMINO-4-HYDROXY-6-HYDROXYMETHYLDIHYDROPTERIDINE PYROPHOSPHOKINASE"/>
    <property type="match status" value="1"/>
</dbReference>
<evidence type="ECO:0000256" key="5">
    <source>
        <dbReference type="ARBA" id="ARBA00022741"/>
    </source>
</evidence>
<dbReference type="Pfam" id="PF01288">
    <property type="entry name" value="HPPK"/>
    <property type="match status" value="1"/>
</dbReference>
<evidence type="ECO:0000259" key="9">
    <source>
        <dbReference type="PROSITE" id="PS00794"/>
    </source>
</evidence>
<keyword evidence="11" id="KW-1185">Reference proteome</keyword>
<evidence type="ECO:0000256" key="2">
    <source>
        <dbReference type="ARBA" id="ARBA00005051"/>
    </source>
</evidence>